<dbReference type="GO" id="GO:0003755">
    <property type="term" value="F:peptidyl-prolyl cis-trans isomerase activity"/>
    <property type="evidence" value="ECO:0007669"/>
    <property type="project" value="UniProtKB-UniRule"/>
</dbReference>
<dbReference type="CDD" id="cd00317">
    <property type="entry name" value="cyclophilin"/>
    <property type="match status" value="1"/>
</dbReference>
<dbReference type="EMBL" id="QEEZ01000018">
    <property type="protein sequence ID" value="PWC01122.1"/>
    <property type="molecule type" value="Genomic_DNA"/>
</dbReference>
<dbReference type="Proteomes" id="UP000244989">
    <property type="component" value="Unassembled WGS sequence"/>
</dbReference>
<dbReference type="InterPro" id="IPR029000">
    <property type="entry name" value="Cyclophilin-like_dom_sf"/>
</dbReference>
<accession>A0A2U1T554</accession>
<dbReference type="InterPro" id="IPR002130">
    <property type="entry name" value="Cyclophilin-type_PPIase_dom"/>
</dbReference>
<dbReference type="AlphaFoldDB" id="A0A2U1T554"/>
<feature type="domain" description="PPIase cyclophilin-type" evidence="9">
    <location>
        <begin position="11"/>
        <end position="172"/>
    </location>
</feature>
<evidence type="ECO:0000256" key="6">
    <source>
        <dbReference type="ARBA" id="ARBA00023110"/>
    </source>
</evidence>
<evidence type="ECO:0000256" key="5">
    <source>
        <dbReference type="ARBA" id="ARBA00022490"/>
    </source>
</evidence>
<dbReference type="InterPro" id="IPR044666">
    <property type="entry name" value="Cyclophilin_A-like"/>
</dbReference>
<dbReference type="PANTHER" id="PTHR45625:SF4">
    <property type="entry name" value="PEPTIDYLPROLYL ISOMERASE DOMAIN AND WD REPEAT-CONTAINING PROTEIN 1"/>
    <property type="match status" value="1"/>
</dbReference>
<dbReference type="GO" id="GO:0005737">
    <property type="term" value="C:cytoplasm"/>
    <property type="evidence" value="ECO:0007669"/>
    <property type="project" value="UniProtKB-SubCell"/>
</dbReference>
<sequence length="174" mass="18726">MSIKTATATLHTNHGDILVDLFGNHAPQTVENFVGLATGEKEYSTVNAKGEKSGPFYDGSIFHRIIDGFMIQGGDPTGTGRGGPGYQFADEFHPELRFDRPYLLAMANAGPGTNGSQFFITVAKTPHLNNAHTIFGEVTDEASQKVVDKIASVRTGGMDRPVEDVVIESIEISK</sequence>
<evidence type="ECO:0000256" key="2">
    <source>
        <dbReference type="ARBA" id="ARBA00002388"/>
    </source>
</evidence>
<evidence type="ECO:0000256" key="8">
    <source>
        <dbReference type="RuleBase" id="RU363019"/>
    </source>
</evidence>
<reference evidence="11" key="1">
    <citation type="submission" date="2018-04" db="EMBL/GenBank/DDBJ databases">
        <authorList>
            <person name="Liu S."/>
            <person name="Wang Z."/>
            <person name="Li J."/>
        </authorList>
    </citation>
    <scope>NUCLEOTIDE SEQUENCE [LARGE SCALE GENOMIC DNA]</scope>
    <source>
        <strain evidence="11">2189</strain>
    </source>
</reference>
<dbReference type="OrthoDB" id="9807797at2"/>
<evidence type="ECO:0000313" key="11">
    <source>
        <dbReference type="Proteomes" id="UP000244989"/>
    </source>
</evidence>
<evidence type="ECO:0000259" key="9">
    <source>
        <dbReference type="PROSITE" id="PS50072"/>
    </source>
</evidence>
<proteinExistence type="inferred from homology"/>
<dbReference type="PROSITE" id="PS00170">
    <property type="entry name" value="CSA_PPIASE_1"/>
    <property type="match status" value="1"/>
</dbReference>
<organism evidence="10 11">
    <name type="scientific">Corynebacterium yudongzhengii</name>
    <dbReference type="NCBI Taxonomy" id="2080740"/>
    <lineage>
        <taxon>Bacteria</taxon>
        <taxon>Bacillati</taxon>
        <taxon>Actinomycetota</taxon>
        <taxon>Actinomycetes</taxon>
        <taxon>Mycobacteriales</taxon>
        <taxon>Corynebacteriaceae</taxon>
        <taxon>Corynebacterium</taxon>
    </lineage>
</organism>
<evidence type="ECO:0000256" key="3">
    <source>
        <dbReference type="ARBA" id="ARBA00004496"/>
    </source>
</evidence>
<dbReference type="PROSITE" id="PS50072">
    <property type="entry name" value="CSA_PPIASE_2"/>
    <property type="match status" value="1"/>
</dbReference>
<comment type="similarity">
    <text evidence="4 8">Belongs to the cyclophilin-type PPIase family.</text>
</comment>
<dbReference type="KEGG" id="cyz:C3B44_00130"/>
<evidence type="ECO:0000256" key="4">
    <source>
        <dbReference type="ARBA" id="ARBA00007365"/>
    </source>
</evidence>
<evidence type="ECO:0000256" key="1">
    <source>
        <dbReference type="ARBA" id="ARBA00000971"/>
    </source>
</evidence>
<dbReference type="RefSeq" id="WP_108430578.1">
    <property type="nucleotide sequence ID" value="NZ_CP026947.1"/>
</dbReference>
<keyword evidence="11" id="KW-1185">Reference proteome</keyword>
<comment type="catalytic activity">
    <reaction evidence="1 8">
        <text>[protein]-peptidylproline (omega=180) = [protein]-peptidylproline (omega=0)</text>
        <dbReference type="Rhea" id="RHEA:16237"/>
        <dbReference type="Rhea" id="RHEA-COMP:10747"/>
        <dbReference type="Rhea" id="RHEA-COMP:10748"/>
        <dbReference type="ChEBI" id="CHEBI:83833"/>
        <dbReference type="ChEBI" id="CHEBI:83834"/>
        <dbReference type="EC" id="5.2.1.8"/>
    </reaction>
</comment>
<comment type="function">
    <text evidence="2 8">PPIases accelerate the folding of proteins. It catalyzes the cis-trans isomerization of proline imidic peptide bonds in oligopeptides.</text>
</comment>
<comment type="subcellular location">
    <subcellularLocation>
        <location evidence="3">Cytoplasm</location>
    </subcellularLocation>
</comment>
<evidence type="ECO:0000313" key="10">
    <source>
        <dbReference type="EMBL" id="PWC01122.1"/>
    </source>
</evidence>
<dbReference type="PRINTS" id="PR00153">
    <property type="entry name" value="CSAPPISMRASE"/>
</dbReference>
<keyword evidence="6 8" id="KW-0697">Rotamase</keyword>
<gene>
    <name evidence="10" type="ORF">DF222_09115</name>
</gene>
<dbReference type="InterPro" id="IPR024936">
    <property type="entry name" value="Cyclophilin-type_PPIase"/>
</dbReference>
<evidence type="ECO:0000256" key="7">
    <source>
        <dbReference type="ARBA" id="ARBA00023235"/>
    </source>
</evidence>
<keyword evidence="7 8" id="KW-0413">Isomerase</keyword>
<dbReference type="Gene3D" id="2.40.100.10">
    <property type="entry name" value="Cyclophilin-like"/>
    <property type="match status" value="1"/>
</dbReference>
<protein>
    <recommendedName>
        <fullName evidence="8">Peptidyl-prolyl cis-trans isomerase</fullName>
        <shortName evidence="8">PPIase</shortName>
        <ecNumber evidence="8">5.2.1.8</ecNumber>
    </recommendedName>
</protein>
<dbReference type="Pfam" id="PF00160">
    <property type="entry name" value="Pro_isomerase"/>
    <property type="match status" value="1"/>
</dbReference>
<comment type="caution">
    <text evidence="10">The sequence shown here is derived from an EMBL/GenBank/DDBJ whole genome shotgun (WGS) entry which is preliminary data.</text>
</comment>
<dbReference type="PANTHER" id="PTHR45625">
    <property type="entry name" value="PEPTIDYL-PROLYL CIS-TRANS ISOMERASE-RELATED"/>
    <property type="match status" value="1"/>
</dbReference>
<dbReference type="InterPro" id="IPR020892">
    <property type="entry name" value="Cyclophilin-type_PPIase_CS"/>
</dbReference>
<dbReference type="SUPFAM" id="SSF50891">
    <property type="entry name" value="Cyclophilin-like"/>
    <property type="match status" value="1"/>
</dbReference>
<dbReference type="GO" id="GO:0006457">
    <property type="term" value="P:protein folding"/>
    <property type="evidence" value="ECO:0007669"/>
    <property type="project" value="InterPro"/>
</dbReference>
<name>A0A2U1T554_9CORY</name>
<dbReference type="EC" id="5.2.1.8" evidence="8"/>
<dbReference type="FunFam" id="2.40.100.10:FF:000028">
    <property type="entry name" value="Peptidyl-prolyl cis-trans isomerase"/>
    <property type="match status" value="1"/>
</dbReference>
<dbReference type="PIRSF" id="PIRSF001467">
    <property type="entry name" value="Peptidylpro_ismrse"/>
    <property type="match status" value="1"/>
</dbReference>
<keyword evidence="5" id="KW-0963">Cytoplasm</keyword>